<keyword evidence="8" id="KW-0472">Membrane</keyword>
<dbReference type="AlphaFoldDB" id="A0AAN9GDA9"/>
<evidence type="ECO:0000256" key="6">
    <source>
        <dbReference type="ARBA" id="ARBA00022968"/>
    </source>
</evidence>
<evidence type="ECO:0000256" key="12">
    <source>
        <dbReference type="ARBA" id="ARBA00049181"/>
    </source>
</evidence>
<keyword evidence="6" id="KW-0735">Signal-anchor</keyword>
<evidence type="ECO:0000256" key="1">
    <source>
        <dbReference type="ARBA" id="ARBA00004606"/>
    </source>
</evidence>
<comment type="function">
    <text evidence="10">Glycosyltransferase which elongates the O-linked glucose attached to EGF-like repeats in the extracellular domain of Notch proteins by catalyzing the addition of xylose.</text>
</comment>
<dbReference type="SUPFAM" id="SSF53448">
    <property type="entry name" value="Nucleotide-diphospho-sugar transferases"/>
    <property type="match status" value="1"/>
</dbReference>
<evidence type="ECO:0000256" key="7">
    <source>
        <dbReference type="ARBA" id="ARBA00022989"/>
    </source>
</evidence>
<dbReference type="EC" id="2.4.2.42" evidence="11"/>
<dbReference type="GO" id="GO:0140563">
    <property type="term" value="F:UDP-D-xylose:beta-D-glucoside alpha-1,3-D-xylosyltransferase activity"/>
    <property type="evidence" value="ECO:0007669"/>
    <property type="project" value="UniProtKB-EC"/>
</dbReference>
<dbReference type="GO" id="GO:0016020">
    <property type="term" value="C:membrane"/>
    <property type="evidence" value="ECO:0007669"/>
    <property type="project" value="UniProtKB-SubCell"/>
</dbReference>
<sequence length="227" mass="26253">MFQLLLKDVDAVVYVDADAVLLSPLDKMWNYFSRFNSTQMLALVAEHEDPKMGWYNKQSKIPYFLPLGLNSGVALMNLTRMRQVNFTKAIINYEHTYGRKLAWFDQDLLNIFCRFSPDRFYQMDCSANYRGDHCAARHVHPNSTCKFADKHGVLVLHGSKRHFYSNPTLKAVYQTFRTHDLKSDQTAGLLNNLTKNLGQAKGKSPCRNVSQIFLKHIQELVFEDDVH</sequence>
<evidence type="ECO:0000313" key="13">
    <source>
        <dbReference type="EMBL" id="KAK7103399.1"/>
    </source>
</evidence>
<comment type="subcellular location">
    <subcellularLocation>
        <location evidence="1">Membrane</location>
        <topology evidence="1">Single-pass type II membrane protein</topology>
    </subcellularLocation>
</comment>
<evidence type="ECO:0000256" key="3">
    <source>
        <dbReference type="ARBA" id="ARBA00022676"/>
    </source>
</evidence>
<keyword evidence="14" id="KW-1185">Reference proteome</keyword>
<accession>A0AAN9GDA9</accession>
<evidence type="ECO:0000313" key="14">
    <source>
        <dbReference type="Proteomes" id="UP001374579"/>
    </source>
</evidence>
<evidence type="ECO:0000256" key="2">
    <source>
        <dbReference type="ARBA" id="ARBA00006351"/>
    </source>
</evidence>
<dbReference type="GO" id="GO:0016266">
    <property type="term" value="P:protein O-linked glycosylation via N-acetyl-galactosamine"/>
    <property type="evidence" value="ECO:0007669"/>
    <property type="project" value="TreeGrafter"/>
</dbReference>
<proteinExistence type="inferred from homology"/>
<keyword evidence="5" id="KW-0812">Transmembrane</keyword>
<keyword evidence="3" id="KW-0328">Glycosyltransferase</keyword>
<comment type="catalytic activity">
    <reaction evidence="12">
        <text>3-O-(beta-D-glucosyl)-L-seryl-[EGF-like domain protein] + UDP-alpha-D-xylose = 3-O-[alpha-D-xylosyl-(1-&gt;3)-beta-D-glucosyl]-L-seryl-[EGF-like domain protein] + UDP + H(+)</text>
        <dbReference type="Rhea" id="RHEA:56064"/>
        <dbReference type="Rhea" id="RHEA-COMP:14610"/>
        <dbReference type="Rhea" id="RHEA-COMP:14611"/>
        <dbReference type="ChEBI" id="CHEBI:15378"/>
        <dbReference type="ChEBI" id="CHEBI:57632"/>
        <dbReference type="ChEBI" id="CHEBI:58223"/>
        <dbReference type="ChEBI" id="CHEBI:140575"/>
        <dbReference type="ChEBI" id="CHEBI:140576"/>
        <dbReference type="EC" id="2.4.2.42"/>
    </reaction>
</comment>
<keyword evidence="4" id="KW-0808">Transferase</keyword>
<reference evidence="13 14" key="1">
    <citation type="submission" date="2024-02" db="EMBL/GenBank/DDBJ databases">
        <title>Chromosome-scale genome assembly of the rough periwinkle Littorina saxatilis.</title>
        <authorList>
            <person name="De Jode A."/>
            <person name="Faria R."/>
            <person name="Formenti G."/>
            <person name="Sims Y."/>
            <person name="Smith T.P."/>
            <person name="Tracey A."/>
            <person name="Wood J.M.D."/>
            <person name="Zagrodzka Z.B."/>
            <person name="Johannesson K."/>
            <person name="Butlin R.K."/>
            <person name="Leder E.H."/>
        </authorList>
    </citation>
    <scope>NUCLEOTIDE SEQUENCE [LARGE SCALE GENOMIC DNA]</scope>
    <source>
        <strain evidence="13">Snail1</strain>
        <tissue evidence="13">Muscle</tissue>
    </source>
</reference>
<evidence type="ECO:0000256" key="11">
    <source>
        <dbReference type="ARBA" id="ARBA00038854"/>
    </source>
</evidence>
<evidence type="ECO:0000256" key="9">
    <source>
        <dbReference type="ARBA" id="ARBA00023180"/>
    </source>
</evidence>
<dbReference type="PANTHER" id="PTHR46012">
    <property type="entry name" value="IP22168P"/>
    <property type="match status" value="1"/>
</dbReference>
<dbReference type="Pfam" id="PF01501">
    <property type="entry name" value="Glyco_transf_8"/>
    <property type="match status" value="1"/>
</dbReference>
<dbReference type="InterPro" id="IPR002495">
    <property type="entry name" value="Glyco_trans_8"/>
</dbReference>
<evidence type="ECO:0000256" key="4">
    <source>
        <dbReference type="ARBA" id="ARBA00022679"/>
    </source>
</evidence>
<organism evidence="13 14">
    <name type="scientific">Littorina saxatilis</name>
    <dbReference type="NCBI Taxonomy" id="31220"/>
    <lineage>
        <taxon>Eukaryota</taxon>
        <taxon>Metazoa</taxon>
        <taxon>Spiralia</taxon>
        <taxon>Lophotrochozoa</taxon>
        <taxon>Mollusca</taxon>
        <taxon>Gastropoda</taxon>
        <taxon>Caenogastropoda</taxon>
        <taxon>Littorinimorpha</taxon>
        <taxon>Littorinoidea</taxon>
        <taxon>Littorinidae</taxon>
        <taxon>Littorina</taxon>
    </lineage>
</organism>
<evidence type="ECO:0000256" key="5">
    <source>
        <dbReference type="ARBA" id="ARBA00022692"/>
    </source>
</evidence>
<dbReference type="PANTHER" id="PTHR46012:SF2">
    <property type="entry name" value="IP22168P"/>
    <property type="match status" value="1"/>
</dbReference>
<evidence type="ECO:0000256" key="10">
    <source>
        <dbReference type="ARBA" id="ARBA00037301"/>
    </source>
</evidence>
<name>A0AAN9GDA9_9CAEN</name>
<gene>
    <name evidence="13" type="ORF">V1264_018304</name>
</gene>
<keyword evidence="9" id="KW-0325">Glycoprotein</keyword>
<comment type="similarity">
    <text evidence="2">Belongs to the glycosyltransferase 8 family.</text>
</comment>
<dbReference type="Gene3D" id="3.90.550.10">
    <property type="entry name" value="Spore Coat Polysaccharide Biosynthesis Protein SpsA, Chain A"/>
    <property type="match status" value="1"/>
</dbReference>
<dbReference type="InterPro" id="IPR029044">
    <property type="entry name" value="Nucleotide-diphossugar_trans"/>
</dbReference>
<keyword evidence="7" id="KW-1133">Transmembrane helix</keyword>
<dbReference type="InterPro" id="IPR051993">
    <property type="entry name" value="Glycosyltransferase_8"/>
</dbReference>
<dbReference type="EMBL" id="JBAMIC010000008">
    <property type="protein sequence ID" value="KAK7103399.1"/>
    <property type="molecule type" value="Genomic_DNA"/>
</dbReference>
<protein>
    <recommendedName>
        <fullName evidence="11">UDP-D-xylose:beta-D-glucoside alpha-1,3-D-xylosyltransferase</fullName>
        <ecNumber evidence="11">2.4.2.42</ecNumber>
    </recommendedName>
</protein>
<evidence type="ECO:0000256" key="8">
    <source>
        <dbReference type="ARBA" id="ARBA00023136"/>
    </source>
</evidence>
<dbReference type="Proteomes" id="UP001374579">
    <property type="component" value="Unassembled WGS sequence"/>
</dbReference>
<comment type="caution">
    <text evidence="13">The sequence shown here is derived from an EMBL/GenBank/DDBJ whole genome shotgun (WGS) entry which is preliminary data.</text>
</comment>